<feature type="domain" description="Fork-head" evidence="9">
    <location>
        <begin position="62"/>
        <end position="163"/>
    </location>
</feature>
<dbReference type="GO" id="GO:0030154">
    <property type="term" value="P:cell differentiation"/>
    <property type="evidence" value="ECO:0007669"/>
    <property type="project" value="TreeGrafter"/>
</dbReference>
<dbReference type="AlphaFoldDB" id="A0A9Q0S1T2"/>
<dbReference type="InterPro" id="IPR018122">
    <property type="entry name" value="TF_fork_head_CS_1"/>
</dbReference>
<name>A0A9Q0S1T2_9DIPT</name>
<dbReference type="SUPFAM" id="SSF46785">
    <property type="entry name" value="Winged helix' DNA-binding domain"/>
    <property type="match status" value="1"/>
</dbReference>
<dbReference type="PANTHER" id="PTHR11829">
    <property type="entry name" value="FORKHEAD BOX PROTEIN"/>
    <property type="match status" value="1"/>
</dbReference>
<accession>A0A9Q0S1T2</accession>
<evidence type="ECO:0000256" key="4">
    <source>
        <dbReference type="ARBA" id="ARBA00023125"/>
    </source>
</evidence>
<dbReference type="GO" id="GO:0005634">
    <property type="term" value="C:nucleus"/>
    <property type="evidence" value="ECO:0007669"/>
    <property type="project" value="UniProtKB-SubCell"/>
</dbReference>
<dbReference type="Gene3D" id="1.10.10.10">
    <property type="entry name" value="Winged helix-like DNA-binding domain superfamily/Winged helix DNA-binding domain"/>
    <property type="match status" value="1"/>
</dbReference>
<reference evidence="10" key="1">
    <citation type="submission" date="2022-07" db="EMBL/GenBank/DDBJ databases">
        <authorList>
            <person name="Trinca V."/>
            <person name="Uliana J.V.C."/>
            <person name="Torres T.T."/>
            <person name="Ward R.J."/>
            <person name="Monesi N."/>
        </authorList>
    </citation>
    <scope>NUCLEOTIDE SEQUENCE</scope>
    <source>
        <strain evidence="10">HSMRA1968</strain>
        <tissue evidence="10">Whole embryos</tissue>
    </source>
</reference>
<proteinExistence type="predicted"/>
<keyword evidence="6 7" id="KW-0539">Nucleus</keyword>
<dbReference type="PROSITE" id="PS50039">
    <property type="entry name" value="FORK_HEAD_3"/>
    <property type="match status" value="1"/>
</dbReference>
<dbReference type="PROSITE" id="PS00657">
    <property type="entry name" value="FORK_HEAD_1"/>
    <property type="match status" value="1"/>
</dbReference>
<evidence type="ECO:0000256" key="2">
    <source>
        <dbReference type="ARBA" id="ARBA00022473"/>
    </source>
</evidence>
<protein>
    <submittedName>
        <fullName evidence="10">Fork head domain-containing protein FD2</fullName>
    </submittedName>
</protein>
<keyword evidence="11" id="KW-1185">Reference proteome</keyword>
<gene>
    <name evidence="10" type="primary">fd64A</name>
    <name evidence="10" type="ORF">Bhyg_05761</name>
</gene>
<organism evidence="10 11">
    <name type="scientific">Pseudolycoriella hygida</name>
    <dbReference type="NCBI Taxonomy" id="35572"/>
    <lineage>
        <taxon>Eukaryota</taxon>
        <taxon>Metazoa</taxon>
        <taxon>Ecdysozoa</taxon>
        <taxon>Arthropoda</taxon>
        <taxon>Hexapoda</taxon>
        <taxon>Insecta</taxon>
        <taxon>Pterygota</taxon>
        <taxon>Neoptera</taxon>
        <taxon>Endopterygota</taxon>
        <taxon>Diptera</taxon>
        <taxon>Nematocera</taxon>
        <taxon>Sciaroidea</taxon>
        <taxon>Sciaridae</taxon>
        <taxon>Pseudolycoriella</taxon>
    </lineage>
</organism>
<sequence>MLPSLPPHFSSYASTLEQFAGLTQAEFLNGRYFHGTNPYIGLAGSFWSLPFSLVNTAHRPEKPPFSYIALIAMAISNSPNQRLTLSGIYKFIMEKFPYYRDNKQGWQNSIRHNLSLNDCFFKVPRDKSNSSDETDSIGKGSYWMLDASACDMFEQGNYRRRRTRRQRHTKLLLSGQLQSSFPYHEIVSTNIPDQSKNESNPTARKDEDHEDSTDEMLPGVDHFRQNYFASLDASLDLLVRNTICSTLVNARTTNEGIQNNVEKPQNCVRKNIDKLSLSKSSLFTIENLIKKE</sequence>
<evidence type="ECO:0000256" key="8">
    <source>
        <dbReference type="SAM" id="MobiDB-lite"/>
    </source>
</evidence>
<dbReference type="InterPro" id="IPR036388">
    <property type="entry name" value="WH-like_DNA-bd_sf"/>
</dbReference>
<evidence type="ECO:0000313" key="11">
    <source>
        <dbReference type="Proteomes" id="UP001151699"/>
    </source>
</evidence>
<dbReference type="PROSITE" id="PS00658">
    <property type="entry name" value="FORK_HEAD_2"/>
    <property type="match status" value="1"/>
</dbReference>
<feature type="region of interest" description="Disordered" evidence="8">
    <location>
        <begin position="188"/>
        <end position="216"/>
    </location>
</feature>
<keyword evidence="4 7" id="KW-0238">DNA-binding</keyword>
<dbReference type="InterPro" id="IPR030456">
    <property type="entry name" value="TF_fork_head_CS_2"/>
</dbReference>
<keyword evidence="5" id="KW-0804">Transcription</keyword>
<comment type="caution">
    <text evidence="10">The sequence shown here is derived from an EMBL/GenBank/DDBJ whole genome shotgun (WGS) entry which is preliminary data.</text>
</comment>
<evidence type="ECO:0000256" key="3">
    <source>
        <dbReference type="ARBA" id="ARBA00023015"/>
    </source>
</evidence>
<dbReference type="PANTHER" id="PTHR11829:SF388">
    <property type="entry name" value="FORK HEAD DOMAIN-CONTAINING PROTEIN L1-RELATED"/>
    <property type="match status" value="1"/>
</dbReference>
<dbReference type="FunFam" id="1.10.10.10:FF:000016">
    <property type="entry name" value="Forkhead box protein I1"/>
    <property type="match status" value="1"/>
</dbReference>
<dbReference type="InterPro" id="IPR036390">
    <property type="entry name" value="WH_DNA-bd_sf"/>
</dbReference>
<evidence type="ECO:0000256" key="1">
    <source>
        <dbReference type="ARBA" id="ARBA00004123"/>
    </source>
</evidence>
<dbReference type="PRINTS" id="PR00053">
    <property type="entry name" value="FORKHEAD"/>
</dbReference>
<dbReference type="OrthoDB" id="5954824at2759"/>
<evidence type="ECO:0000259" key="9">
    <source>
        <dbReference type="PROSITE" id="PS50039"/>
    </source>
</evidence>
<keyword evidence="3" id="KW-0805">Transcription regulation</keyword>
<dbReference type="SMART" id="SM00339">
    <property type="entry name" value="FH"/>
    <property type="match status" value="1"/>
</dbReference>
<dbReference type="EMBL" id="WJQU01000002">
    <property type="protein sequence ID" value="KAJ6640828.1"/>
    <property type="molecule type" value="Genomic_DNA"/>
</dbReference>
<dbReference type="InterPro" id="IPR001766">
    <property type="entry name" value="Fork_head_dom"/>
</dbReference>
<evidence type="ECO:0000256" key="6">
    <source>
        <dbReference type="ARBA" id="ARBA00023242"/>
    </source>
</evidence>
<feature type="compositionally biased region" description="Polar residues" evidence="8">
    <location>
        <begin position="188"/>
        <end position="202"/>
    </location>
</feature>
<dbReference type="GO" id="GO:0009653">
    <property type="term" value="P:anatomical structure morphogenesis"/>
    <property type="evidence" value="ECO:0007669"/>
    <property type="project" value="TreeGrafter"/>
</dbReference>
<evidence type="ECO:0000313" key="10">
    <source>
        <dbReference type="EMBL" id="KAJ6640828.1"/>
    </source>
</evidence>
<dbReference type="Pfam" id="PF00250">
    <property type="entry name" value="Forkhead"/>
    <property type="match status" value="1"/>
</dbReference>
<evidence type="ECO:0000256" key="5">
    <source>
        <dbReference type="ARBA" id="ARBA00023163"/>
    </source>
</evidence>
<evidence type="ECO:0000256" key="7">
    <source>
        <dbReference type="PROSITE-ProRule" id="PRU00089"/>
    </source>
</evidence>
<dbReference type="GO" id="GO:0000978">
    <property type="term" value="F:RNA polymerase II cis-regulatory region sequence-specific DNA binding"/>
    <property type="evidence" value="ECO:0007669"/>
    <property type="project" value="TreeGrafter"/>
</dbReference>
<dbReference type="Proteomes" id="UP001151699">
    <property type="component" value="Chromosome B"/>
</dbReference>
<dbReference type="GO" id="GO:0000981">
    <property type="term" value="F:DNA-binding transcription factor activity, RNA polymerase II-specific"/>
    <property type="evidence" value="ECO:0007669"/>
    <property type="project" value="TreeGrafter"/>
</dbReference>
<keyword evidence="2" id="KW-0217">Developmental protein</keyword>
<dbReference type="InterPro" id="IPR050211">
    <property type="entry name" value="FOX_domain-containing"/>
</dbReference>
<feature type="DNA-binding region" description="Fork-head" evidence="7">
    <location>
        <begin position="62"/>
        <end position="163"/>
    </location>
</feature>
<comment type="subcellular location">
    <subcellularLocation>
        <location evidence="1 7">Nucleus</location>
    </subcellularLocation>
</comment>